<feature type="repeat" description="ANK" evidence="3">
    <location>
        <begin position="552"/>
        <end position="580"/>
    </location>
</feature>
<evidence type="ECO:0000313" key="6">
    <source>
        <dbReference type="Proteomes" id="UP001295740"/>
    </source>
</evidence>
<dbReference type="Proteomes" id="UP001295740">
    <property type="component" value="Unassembled WGS sequence"/>
</dbReference>
<dbReference type="AlphaFoldDB" id="A0AAI8YKN7"/>
<sequence>MGEATPLSDLISDLRLSPRSQTFFEQKDQVTRLPPDVWYKIASEYLHDPKDVYNLGRTCYMLWAMLETQLYITDALHYKAQLEGGQLRHKWFHDKNEEIAEYWEGPFTTPSCGCFPDEVNWQFGEELEKRRKSTLEYLEGLRDMYGDSVDYERYERELAGYPDPLPTRIPAASVLQWAAAAGVVSTARKAIDAARIVWPRYLSLQHPQNLHQSIHLAAISGSLEIVQLLVEYAGTSSTVASGYLCLPTKPLYKVISHVSPTIKLEVLEFYHFGNMEAPFVLDALGLAILNGHEGVASWLLERCDCSRYIKPPIDIHDPENWESDEAISDEYPVVCPLHLAALTGMNSIVQGLLAKGAHVDTLCEQLQHSTPLMWACTRRENQAVIDTLLSHGPNLQIRDTQRRSVLIWALEHKLPEVAYRIIEAGVPVDNWVFSHTDSCGLSLSLILRMHPELPAAFLTRCFHEALGGVKDSYRRGVPLDNEETVRMFIDQNIGQGVLQESDYNEIMPVLIRDNMQNLGATPLHVAAYHASPKILRLLLDKQPENVNARDADGNTPLVLAARTRKASFKKMAVLLEYGADPESALGNLEESAYGSDEERDAIAFAGDANTPDGHTARINRTWDRRARMERGISTKEALRRRIPKAVSGDIEGEQTDGELDRRMNGRGVRQGL</sequence>
<dbReference type="CDD" id="cd09917">
    <property type="entry name" value="F-box_SF"/>
    <property type="match status" value="1"/>
</dbReference>
<dbReference type="PANTHER" id="PTHR24198:SF165">
    <property type="entry name" value="ANKYRIN REPEAT-CONTAINING PROTEIN-RELATED"/>
    <property type="match status" value="1"/>
</dbReference>
<feature type="repeat" description="ANK" evidence="3">
    <location>
        <begin position="367"/>
        <end position="400"/>
    </location>
</feature>
<dbReference type="InterPro" id="IPR036770">
    <property type="entry name" value="Ankyrin_rpt-contain_sf"/>
</dbReference>
<proteinExistence type="predicted"/>
<evidence type="ECO:0000256" key="1">
    <source>
        <dbReference type="ARBA" id="ARBA00022737"/>
    </source>
</evidence>
<protein>
    <submittedName>
        <fullName evidence="5">Uu.00g093190.m01.CDS01</fullName>
    </submittedName>
</protein>
<evidence type="ECO:0000313" key="5">
    <source>
        <dbReference type="EMBL" id="CAJ2508133.1"/>
    </source>
</evidence>
<gene>
    <name evidence="5" type="ORF">KHLLAP_LOCUS8601</name>
</gene>
<dbReference type="PROSITE" id="PS50297">
    <property type="entry name" value="ANK_REP_REGION"/>
    <property type="match status" value="3"/>
</dbReference>
<dbReference type="Gene3D" id="1.25.40.20">
    <property type="entry name" value="Ankyrin repeat-containing domain"/>
    <property type="match status" value="1"/>
</dbReference>
<dbReference type="PROSITE" id="PS50088">
    <property type="entry name" value="ANK_REPEAT"/>
    <property type="match status" value="4"/>
</dbReference>
<evidence type="ECO:0000256" key="2">
    <source>
        <dbReference type="ARBA" id="ARBA00023043"/>
    </source>
</evidence>
<keyword evidence="6" id="KW-1185">Reference proteome</keyword>
<keyword evidence="2 3" id="KW-0040">ANK repeat</keyword>
<dbReference type="EMBL" id="CAUWAG010000010">
    <property type="protein sequence ID" value="CAJ2508133.1"/>
    <property type="molecule type" value="Genomic_DNA"/>
</dbReference>
<dbReference type="Pfam" id="PF12796">
    <property type="entry name" value="Ank_2"/>
    <property type="match status" value="2"/>
</dbReference>
<evidence type="ECO:0000256" key="3">
    <source>
        <dbReference type="PROSITE-ProRule" id="PRU00023"/>
    </source>
</evidence>
<organism evidence="5 6">
    <name type="scientific">Anthostomella pinea</name>
    <dbReference type="NCBI Taxonomy" id="933095"/>
    <lineage>
        <taxon>Eukaryota</taxon>
        <taxon>Fungi</taxon>
        <taxon>Dikarya</taxon>
        <taxon>Ascomycota</taxon>
        <taxon>Pezizomycotina</taxon>
        <taxon>Sordariomycetes</taxon>
        <taxon>Xylariomycetidae</taxon>
        <taxon>Xylariales</taxon>
        <taxon>Xylariaceae</taxon>
        <taxon>Anthostomella</taxon>
    </lineage>
</organism>
<evidence type="ECO:0000256" key="4">
    <source>
        <dbReference type="SAM" id="MobiDB-lite"/>
    </source>
</evidence>
<dbReference type="SMART" id="SM00248">
    <property type="entry name" value="ANK"/>
    <property type="match status" value="7"/>
</dbReference>
<dbReference type="SUPFAM" id="SSF48403">
    <property type="entry name" value="Ankyrin repeat"/>
    <property type="match status" value="1"/>
</dbReference>
<dbReference type="PANTHER" id="PTHR24198">
    <property type="entry name" value="ANKYRIN REPEAT AND PROTEIN KINASE DOMAIN-CONTAINING PROTEIN"/>
    <property type="match status" value="1"/>
</dbReference>
<name>A0AAI8YKN7_9PEZI</name>
<accession>A0AAI8YKN7</accession>
<feature type="repeat" description="ANK" evidence="3">
    <location>
        <begin position="336"/>
        <end position="364"/>
    </location>
</feature>
<feature type="region of interest" description="Disordered" evidence="4">
    <location>
        <begin position="644"/>
        <end position="672"/>
    </location>
</feature>
<feature type="repeat" description="ANK" evidence="3">
    <location>
        <begin position="518"/>
        <end position="541"/>
    </location>
</feature>
<keyword evidence="1" id="KW-0677">Repeat</keyword>
<reference evidence="5" key="1">
    <citation type="submission" date="2023-10" db="EMBL/GenBank/DDBJ databases">
        <authorList>
            <person name="Hackl T."/>
        </authorList>
    </citation>
    <scope>NUCLEOTIDE SEQUENCE</scope>
</reference>
<comment type="caution">
    <text evidence="5">The sequence shown here is derived from an EMBL/GenBank/DDBJ whole genome shotgun (WGS) entry which is preliminary data.</text>
</comment>
<dbReference type="InterPro" id="IPR002110">
    <property type="entry name" value="Ankyrin_rpt"/>
</dbReference>